<dbReference type="GO" id="GO:0003700">
    <property type="term" value="F:DNA-binding transcription factor activity"/>
    <property type="evidence" value="ECO:0007669"/>
    <property type="project" value="InterPro"/>
</dbReference>
<dbReference type="PANTHER" id="PTHR33164">
    <property type="entry name" value="TRANSCRIPTIONAL REGULATOR, MARR FAMILY"/>
    <property type="match status" value="1"/>
</dbReference>
<dbReference type="PROSITE" id="PS50995">
    <property type="entry name" value="HTH_MARR_2"/>
    <property type="match status" value="1"/>
</dbReference>
<evidence type="ECO:0000313" key="3">
    <source>
        <dbReference type="Proteomes" id="UP000562984"/>
    </source>
</evidence>
<dbReference type="InterPro" id="IPR000835">
    <property type="entry name" value="HTH_MarR-typ"/>
</dbReference>
<dbReference type="SMART" id="SM00347">
    <property type="entry name" value="HTH_MARR"/>
    <property type="match status" value="1"/>
</dbReference>
<dbReference type="SUPFAM" id="SSF46785">
    <property type="entry name" value="Winged helix' DNA-binding domain"/>
    <property type="match status" value="1"/>
</dbReference>
<dbReference type="Pfam" id="PF12802">
    <property type="entry name" value="MarR_2"/>
    <property type="match status" value="1"/>
</dbReference>
<dbReference type="InterPro" id="IPR036388">
    <property type="entry name" value="WH-like_DNA-bd_sf"/>
</dbReference>
<accession>A0A849A9A6</accession>
<dbReference type="EMBL" id="JABEND010000003">
    <property type="protein sequence ID" value="NNG35661.1"/>
    <property type="molecule type" value="Genomic_DNA"/>
</dbReference>
<reference evidence="2 3" key="1">
    <citation type="submission" date="2020-05" db="EMBL/GenBank/DDBJ databases">
        <title>Nakamurella sp. DB0629 isolated from air conditioner.</title>
        <authorList>
            <person name="Kim D.H."/>
            <person name="Kim D.-U."/>
        </authorList>
    </citation>
    <scope>NUCLEOTIDE SEQUENCE [LARGE SCALE GENOMIC DNA]</scope>
    <source>
        <strain evidence="2 3">DB0629</strain>
    </source>
</reference>
<dbReference type="Gene3D" id="1.10.10.10">
    <property type="entry name" value="Winged helix-like DNA-binding domain superfamily/Winged helix DNA-binding domain"/>
    <property type="match status" value="1"/>
</dbReference>
<protein>
    <submittedName>
        <fullName evidence="2">Winged helix-turn-helix transcriptional regulator</fullName>
    </submittedName>
</protein>
<dbReference type="GO" id="GO:0006950">
    <property type="term" value="P:response to stress"/>
    <property type="evidence" value="ECO:0007669"/>
    <property type="project" value="TreeGrafter"/>
</dbReference>
<dbReference type="InterPro" id="IPR039422">
    <property type="entry name" value="MarR/SlyA-like"/>
</dbReference>
<dbReference type="Proteomes" id="UP000562984">
    <property type="component" value="Unassembled WGS sequence"/>
</dbReference>
<feature type="domain" description="HTH marR-type" evidence="1">
    <location>
        <begin position="17"/>
        <end position="153"/>
    </location>
</feature>
<evidence type="ECO:0000259" key="1">
    <source>
        <dbReference type="PROSITE" id="PS50995"/>
    </source>
</evidence>
<dbReference type="RefSeq" id="WP_171199316.1">
    <property type="nucleotide sequence ID" value="NZ_JABEND010000003.1"/>
</dbReference>
<evidence type="ECO:0000313" key="2">
    <source>
        <dbReference type="EMBL" id="NNG35661.1"/>
    </source>
</evidence>
<keyword evidence="3" id="KW-1185">Reference proteome</keyword>
<dbReference type="InterPro" id="IPR036390">
    <property type="entry name" value="WH_DNA-bd_sf"/>
</dbReference>
<dbReference type="AlphaFoldDB" id="A0A849A9A6"/>
<dbReference type="PANTHER" id="PTHR33164:SF99">
    <property type="entry name" value="MARR FAMILY REGULATORY PROTEIN"/>
    <property type="match status" value="1"/>
</dbReference>
<proteinExistence type="predicted"/>
<organism evidence="2 3">
    <name type="scientific">Nakamurella aerolata</name>
    <dbReference type="NCBI Taxonomy" id="1656892"/>
    <lineage>
        <taxon>Bacteria</taxon>
        <taxon>Bacillati</taxon>
        <taxon>Actinomycetota</taxon>
        <taxon>Actinomycetes</taxon>
        <taxon>Nakamurellales</taxon>
        <taxon>Nakamurellaceae</taxon>
        <taxon>Nakamurella</taxon>
    </lineage>
</organism>
<name>A0A849A9A6_9ACTN</name>
<comment type="caution">
    <text evidence="2">The sequence shown here is derived from an EMBL/GenBank/DDBJ whole genome shotgun (WGS) entry which is preliminary data.</text>
</comment>
<sequence>MTTEPETEPKTTEPGTGYRLPLLLLAGFRELIEALHLELGARGHPDLRPAHGFALQAIGGAGGGLAAADLATRLGVTKQAAGKTLETLAGLGYISLTVDPSDARRRTATLTARGRAALSHSAAIFDRLGAQWADRVGEQAVAALERTLAELTGPVTLRTDSASWLGGQ</sequence>
<gene>
    <name evidence="2" type="ORF">HKD39_08025</name>
</gene>